<proteinExistence type="predicted"/>
<protein>
    <submittedName>
        <fullName evidence="1">Uncharacterized protein</fullName>
    </submittedName>
</protein>
<dbReference type="Proteomes" id="UP000731519">
    <property type="component" value="Unassembled WGS sequence"/>
</dbReference>
<comment type="caution">
    <text evidence="1">The sequence shown here is derived from an EMBL/GenBank/DDBJ whole genome shotgun (WGS) entry which is preliminary data.</text>
</comment>
<dbReference type="EMBL" id="ASYR01000004">
    <property type="protein sequence ID" value="KAF0651333.1"/>
    <property type="molecule type" value="Genomic_DNA"/>
</dbReference>
<evidence type="ECO:0000313" key="2">
    <source>
        <dbReference type="Proteomes" id="UP000731519"/>
    </source>
</evidence>
<evidence type="ECO:0000313" key="1">
    <source>
        <dbReference type="EMBL" id="KAF0651333.1"/>
    </source>
</evidence>
<name>A0ABQ6Y051_STRFR</name>
<sequence length="101" mass="10818">MPTVADLTADEFNAKYPVGTPVMAYPGVRPEDPLTIRVRQRQRDGHYVDPASVELCEGLTTVTRTPAWTLGHGEPVVSVEGYAGGICLTHIDVIEGGANRG</sequence>
<accession>A0ABQ6Y051</accession>
<keyword evidence="2" id="KW-1185">Reference proteome</keyword>
<gene>
    <name evidence="1" type="ORF">K701_04170</name>
</gene>
<reference evidence="1 2" key="1">
    <citation type="submission" date="2013-05" db="EMBL/GenBank/DDBJ databases">
        <title>Genome Sequence of Streptomyces fradiae.</title>
        <authorList>
            <person name="Kirby R."/>
        </authorList>
    </citation>
    <scope>NUCLEOTIDE SEQUENCE [LARGE SCALE GENOMIC DNA]</scope>
    <source>
        <strain evidence="1 2">ATCC 10745</strain>
    </source>
</reference>
<organism evidence="1 2">
    <name type="scientific">Streptomyces fradiae ATCC 10745 = DSM 40063</name>
    <dbReference type="NCBI Taxonomy" id="1319510"/>
    <lineage>
        <taxon>Bacteria</taxon>
        <taxon>Bacillati</taxon>
        <taxon>Actinomycetota</taxon>
        <taxon>Actinomycetes</taxon>
        <taxon>Kitasatosporales</taxon>
        <taxon>Streptomycetaceae</taxon>
        <taxon>Streptomyces</taxon>
    </lineage>
</organism>